<dbReference type="Proteomes" id="UP000305067">
    <property type="component" value="Unassembled WGS sequence"/>
</dbReference>
<accession>A0A5C3QJX4</accession>
<dbReference type="AlphaFoldDB" id="A0A5C3QJX4"/>
<reference evidence="1 2" key="1">
    <citation type="journal article" date="2019" name="Nat. Ecol. Evol.">
        <title>Megaphylogeny resolves global patterns of mushroom evolution.</title>
        <authorList>
            <person name="Varga T."/>
            <person name="Krizsan K."/>
            <person name="Foldi C."/>
            <person name="Dima B."/>
            <person name="Sanchez-Garcia M."/>
            <person name="Sanchez-Ramirez S."/>
            <person name="Szollosi G.J."/>
            <person name="Szarkandi J.G."/>
            <person name="Papp V."/>
            <person name="Albert L."/>
            <person name="Andreopoulos W."/>
            <person name="Angelini C."/>
            <person name="Antonin V."/>
            <person name="Barry K.W."/>
            <person name="Bougher N.L."/>
            <person name="Buchanan P."/>
            <person name="Buyck B."/>
            <person name="Bense V."/>
            <person name="Catcheside P."/>
            <person name="Chovatia M."/>
            <person name="Cooper J."/>
            <person name="Damon W."/>
            <person name="Desjardin D."/>
            <person name="Finy P."/>
            <person name="Geml J."/>
            <person name="Haridas S."/>
            <person name="Hughes K."/>
            <person name="Justo A."/>
            <person name="Karasinski D."/>
            <person name="Kautmanova I."/>
            <person name="Kiss B."/>
            <person name="Kocsube S."/>
            <person name="Kotiranta H."/>
            <person name="LaButti K.M."/>
            <person name="Lechner B.E."/>
            <person name="Liimatainen K."/>
            <person name="Lipzen A."/>
            <person name="Lukacs Z."/>
            <person name="Mihaltcheva S."/>
            <person name="Morgado L.N."/>
            <person name="Niskanen T."/>
            <person name="Noordeloos M.E."/>
            <person name="Ohm R.A."/>
            <person name="Ortiz-Santana B."/>
            <person name="Ovrebo C."/>
            <person name="Racz N."/>
            <person name="Riley R."/>
            <person name="Savchenko A."/>
            <person name="Shiryaev A."/>
            <person name="Soop K."/>
            <person name="Spirin V."/>
            <person name="Szebenyi C."/>
            <person name="Tomsovsky M."/>
            <person name="Tulloss R.E."/>
            <person name="Uehling J."/>
            <person name="Grigoriev I.V."/>
            <person name="Vagvolgyi C."/>
            <person name="Papp T."/>
            <person name="Martin F.M."/>
            <person name="Miettinen O."/>
            <person name="Hibbett D.S."/>
            <person name="Nagy L.G."/>
        </authorList>
    </citation>
    <scope>NUCLEOTIDE SEQUENCE [LARGE SCALE GENOMIC DNA]</scope>
    <source>
        <strain evidence="1 2">CBS 309.79</strain>
    </source>
</reference>
<evidence type="ECO:0000313" key="2">
    <source>
        <dbReference type="Proteomes" id="UP000305067"/>
    </source>
</evidence>
<name>A0A5C3QJX4_9AGAR</name>
<evidence type="ECO:0000313" key="1">
    <source>
        <dbReference type="EMBL" id="TFL01648.1"/>
    </source>
</evidence>
<protein>
    <submittedName>
        <fullName evidence="1">Uncharacterized protein</fullName>
    </submittedName>
</protein>
<keyword evidence="2" id="KW-1185">Reference proteome</keyword>
<dbReference type="EMBL" id="ML178824">
    <property type="protein sequence ID" value="TFL01648.1"/>
    <property type="molecule type" value="Genomic_DNA"/>
</dbReference>
<gene>
    <name evidence="1" type="ORF">BDV98DRAFT_567296</name>
</gene>
<proteinExistence type="predicted"/>
<organism evidence="1 2">
    <name type="scientific">Pterulicium gracile</name>
    <dbReference type="NCBI Taxonomy" id="1884261"/>
    <lineage>
        <taxon>Eukaryota</taxon>
        <taxon>Fungi</taxon>
        <taxon>Dikarya</taxon>
        <taxon>Basidiomycota</taxon>
        <taxon>Agaricomycotina</taxon>
        <taxon>Agaricomycetes</taxon>
        <taxon>Agaricomycetidae</taxon>
        <taxon>Agaricales</taxon>
        <taxon>Pleurotineae</taxon>
        <taxon>Pterulaceae</taxon>
        <taxon>Pterulicium</taxon>
    </lineage>
</organism>
<sequence length="74" mass="8274">MDRRVTDLSSNRQPPACCLFLSLSLHTSGWLFSSFHLHSFVRGFTALLPVLSVLYRVMSPCLLSPLLYGSCLLT</sequence>